<name>A0A6A6WXA5_9PLEO</name>
<evidence type="ECO:0000313" key="2">
    <source>
        <dbReference type="EMBL" id="KAF2788551.1"/>
    </source>
</evidence>
<feature type="chain" id="PRO_5025377469" description="Metallothionein" evidence="1">
    <location>
        <begin position="18"/>
        <end position="66"/>
    </location>
</feature>
<reference evidence="2" key="1">
    <citation type="journal article" date="2020" name="Stud. Mycol.">
        <title>101 Dothideomycetes genomes: a test case for predicting lifestyles and emergence of pathogens.</title>
        <authorList>
            <person name="Haridas S."/>
            <person name="Albert R."/>
            <person name="Binder M."/>
            <person name="Bloem J."/>
            <person name="Labutti K."/>
            <person name="Salamov A."/>
            <person name="Andreopoulos B."/>
            <person name="Baker S."/>
            <person name="Barry K."/>
            <person name="Bills G."/>
            <person name="Bluhm B."/>
            <person name="Cannon C."/>
            <person name="Castanera R."/>
            <person name="Culley D."/>
            <person name="Daum C."/>
            <person name="Ezra D."/>
            <person name="Gonzalez J."/>
            <person name="Henrissat B."/>
            <person name="Kuo A."/>
            <person name="Liang C."/>
            <person name="Lipzen A."/>
            <person name="Lutzoni F."/>
            <person name="Magnuson J."/>
            <person name="Mondo S."/>
            <person name="Nolan M."/>
            <person name="Ohm R."/>
            <person name="Pangilinan J."/>
            <person name="Park H.-J."/>
            <person name="Ramirez L."/>
            <person name="Alfaro M."/>
            <person name="Sun H."/>
            <person name="Tritt A."/>
            <person name="Yoshinaga Y."/>
            <person name="Zwiers L.-H."/>
            <person name="Turgeon B."/>
            <person name="Goodwin S."/>
            <person name="Spatafora J."/>
            <person name="Crous P."/>
            <person name="Grigoriev I."/>
        </authorList>
    </citation>
    <scope>NUCLEOTIDE SEQUENCE</scope>
    <source>
        <strain evidence="2">CBS 109.77</strain>
    </source>
</reference>
<dbReference type="AlphaFoldDB" id="A0A6A6WXA5"/>
<feature type="signal peptide" evidence="1">
    <location>
        <begin position="1"/>
        <end position="17"/>
    </location>
</feature>
<accession>A0A6A6WXA5</accession>
<dbReference type="EMBL" id="MU002206">
    <property type="protein sequence ID" value="KAF2788551.1"/>
    <property type="molecule type" value="Genomic_DNA"/>
</dbReference>
<sequence>MKFSALVVVMVASVALASPAAVSLDRSTRTAINGDGDEVQSPCVECPCIGFTSVCTCVPNGCCCKP</sequence>
<gene>
    <name evidence="2" type="ORF">K505DRAFT_285916</name>
</gene>
<protein>
    <recommendedName>
        <fullName evidence="4">Metallothionein</fullName>
    </recommendedName>
</protein>
<dbReference type="Proteomes" id="UP000799757">
    <property type="component" value="Unassembled WGS sequence"/>
</dbReference>
<evidence type="ECO:0000256" key="1">
    <source>
        <dbReference type="SAM" id="SignalP"/>
    </source>
</evidence>
<organism evidence="2 3">
    <name type="scientific">Melanomma pulvis-pyrius CBS 109.77</name>
    <dbReference type="NCBI Taxonomy" id="1314802"/>
    <lineage>
        <taxon>Eukaryota</taxon>
        <taxon>Fungi</taxon>
        <taxon>Dikarya</taxon>
        <taxon>Ascomycota</taxon>
        <taxon>Pezizomycotina</taxon>
        <taxon>Dothideomycetes</taxon>
        <taxon>Pleosporomycetidae</taxon>
        <taxon>Pleosporales</taxon>
        <taxon>Melanommataceae</taxon>
        <taxon>Melanomma</taxon>
    </lineage>
</organism>
<dbReference type="OrthoDB" id="3775508at2759"/>
<proteinExistence type="predicted"/>
<evidence type="ECO:0000313" key="3">
    <source>
        <dbReference type="Proteomes" id="UP000799757"/>
    </source>
</evidence>
<keyword evidence="1" id="KW-0732">Signal</keyword>
<keyword evidence="3" id="KW-1185">Reference proteome</keyword>
<evidence type="ECO:0008006" key="4">
    <source>
        <dbReference type="Google" id="ProtNLM"/>
    </source>
</evidence>